<keyword evidence="2" id="KW-1185">Reference proteome</keyword>
<evidence type="ECO:0000313" key="1">
    <source>
        <dbReference type="EMBL" id="CAG8771846.1"/>
    </source>
</evidence>
<evidence type="ECO:0000313" key="2">
    <source>
        <dbReference type="Proteomes" id="UP000789702"/>
    </source>
</evidence>
<proteinExistence type="predicted"/>
<gene>
    <name evidence="1" type="ORF">DHETER_LOCUS15880</name>
</gene>
<comment type="caution">
    <text evidence="1">The sequence shown here is derived from an EMBL/GenBank/DDBJ whole genome shotgun (WGS) entry which is preliminary data.</text>
</comment>
<dbReference type="Proteomes" id="UP000789702">
    <property type="component" value="Unassembled WGS sequence"/>
</dbReference>
<protein>
    <submittedName>
        <fullName evidence="1">12403_t:CDS:1</fullName>
    </submittedName>
</protein>
<feature type="non-terminal residue" evidence="1">
    <location>
        <position position="1"/>
    </location>
</feature>
<name>A0ACA9R0V5_9GLOM</name>
<dbReference type="EMBL" id="CAJVPU010057315">
    <property type="protein sequence ID" value="CAG8771846.1"/>
    <property type="molecule type" value="Genomic_DNA"/>
</dbReference>
<organism evidence="1 2">
    <name type="scientific">Dentiscutata heterogama</name>
    <dbReference type="NCBI Taxonomy" id="1316150"/>
    <lineage>
        <taxon>Eukaryota</taxon>
        <taxon>Fungi</taxon>
        <taxon>Fungi incertae sedis</taxon>
        <taxon>Mucoromycota</taxon>
        <taxon>Glomeromycotina</taxon>
        <taxon>Glomeromycetes</taxon>
        <taxon>Diversisporales</taxon>
        <taxon>Gigasporaceae</taxon>
        <taxon>Dentiscutata</taxon>
    </lineage>
</organism>
<sequence>ICKNMSTQLSNQENPEQAIRSYLLNIIASGVLIFRNLSLDYQLDLIP</sequence>
<reference evidence="1" key="1">
    <citation type="submission" date="2021-06" db="EMBL/GenBank/DDBJ databases">
        <authorList>
            <person name="Kallberg Y."/>
            <person name="Tangrot J."/>
            <person name="Rosling A."/>
        </authorList>
    </citation>
    <scope>NUCLEOTIDE SEQUENCE</scope>
    <source>
        <strain evidence="1">IL203A</strain>
    </source>
</reference>
<accession>A0ACA9R0V5</accession>
<feature type="non-terminal residue" evidence="1">
    <location>
        <position position="47"/>
    </location>
</feature>